<name>A0A939BVL2_9ACTN</name>
<dbReference type="GO" id="GO:0016740">
    <property type="term" value="F:transferase activity"/>
    <property type="evidence" value="ECO:0007669"/>
    <property type="project" value="UniProtKB-KW"/>
</dbReference>
<evidence type="ECO:0000313" key="9">
    <source>
        <dbReference type="Proteomes" id="UP000663791"/>
    </source>
</evidence>
<gene>
    <name evidence="8" type="ORF">JK386_09185</name>
</gene>
<dbReference type="EMBL" id="JAERTX010000007">
    <property type="protein sequence ID" value="MBM9460076.1"/>
    <property type="molecule type" value="Genomic_DNA"/>
</dbReference>
<proteinExistence type="predicted"/>
<dbReference type="GO" id="GO:0042597">
    <property type="term" value="C:periplasmic space"/>
    <property type="evidence" value="ECO:0007669"/>
    <property type="project" value="UniProtKB-SubCell"/>
</dbReference>
<feature type="domain" description="AlgX/AlgJ SGNH hydrolase-like" evidence="7">
    <location>
        <begin position="102"/>
        <end position="289"/>
    </location>
</feature>
<comment type="pathway">
    <text evidence="2">Glycan biosynthesis; alginate biosynthesis.</text>
</comment>
<sequence length="388" mass="42286">MRLYRAVAGVVALLFVFGPLLALASGVRPTAFENRPLAAAPDPAAGWRALDALAPWASDHLPGREQAVRAQAWVDYHVLRTLPRTVRGGPTGDGAGPSTPTVLRGSDGVLYLGEEFDKACADRGRFRAGLKRLARTARLIESSGRRVVFFVGPNKSAVDAAHLPRFLPSAECTRQALAEQNRVLDTFEDPRYLSVRRELADLAAAGEQPYWRTDTHWSTVGSAVLAERLAERLSPRLASRLTLVKGTRARTGDLTLLAGLDFEERSPTADVATGAQVREAPGSEAFDETKSVYGEHRWTSVPRTGLVRGRTTIVGDSFVYFGLGNLRPLFATGEFLWVGRPATVPQIIERILASDTVVLETVQRALTTSVLGERSFHRQLKRALAAEK</sequence>
<comment type="caution">
    <text evidence="8">The sequence shown here is derived from an EMBL/GenBank/DDBJ whole genome shotgun (WGS) entry which is preliminary data.</text>
</comment>
<evidence type="ECO:0000256" key="4">
    <source>
        <dbReference type="ARBA" id="ARBA00022729"/>
    </source>
</evidence>
<protein>
    <recommendedName>
        <fullName evidence="7">AlgX/AlgJ SGNH hydrolase-like domain-containing protein</fullName>
    </recommendedName>
</protein>
<evidence type="ECO:0000256" key="5">
    <source>
        <dbReference type="ARBA" id="ARBA00022764"/>
    </source>
</evidence>
<dbReference type="RefSeq" id="WP_205291392.1">
    <property type="nucleotide sequence ID" value="NZ_CP074406.1"/>
</dbReference>
<evidence type="ECO:0000256" key="3">
    <source>
        <dbReference type="ARBA" id="ARBA00022679"/>
    </source>
</evidence>
<accession>A0A939BVL2</accession>
<keyword evidence="3" id="KW-0808">Transferase</keyword>
<evidence type="ECO:0000256" key="1">
    <source>
        <dbReference type="ARBA" id="ARBA00004418"/>
    </source>
</evidence>
<dbReference type="GO" id="GO:0042121">
    <property type="term" value="P:alginic acid biosynthetic process"/>
    <property type="evidence" value="ECO:0007669"/>
    <property type="project" value="UniProtKB-KW"/>
</dbReference>
<dbReference type="Pfam" id="PF16822">
    <property type="entry name" value="ALGX"/>
    <property type="match status" value="1"/>
</dbReference>
<keyword evidence="4" id="KW-0732">Signal</keyword>
<keyword evidence="6" id="KW-0016">Alginate biosynthesis</keyword>
<keyword evidence="5" id="KW-0574">Periplasm</keyword>
<evidence type="ECO:0000256" key="6">
    <source>
        <dbReference type="ARBA" id="ARBA00022841"/>
    </source>
</evidence>
<evidence type="ECO:0000313" key="8">
    <source>
        <dbReference type="EMBL" id="MBM9460076.1"/>
    </source>
</evidence>
<dbReference type="InterPro" id="IPR031811">
    <property type="entry name" value="ALGX/ALGJ_SGNH-like"/>
</dbReference>
<dbReference type="Proteomes" id="UP000663791">
    <property type="component" value="Unassembled WGS sequence"/>
</dbReference>
<dbReference type="AlphaFoldDB" id="A0A939BVL2"/>
<evidence type="ECO:0000259" key="7">
    <source>
        <dbReference type="Pfam" id="PF16822"/>
    </source>
</evidence>
<reference evidence="8" key="1">
    <citation type="submission" date="2021-01" db="EMBL/GenBank/DDBJ databases">
        <title>Novel species in genus Nocardioides.</title>
        <authorList>
            <person name="Zhang G."/>
        </authorList>
    </citation>
    <scope>NUCLEOTIDE SEQUENCE</scope>
    <source>
        <strain evidence="8">Zg-536</strain>
    </source>
</reference>
<comment type="subcellular location">
    <subcellularLocation>
        <location evidence="1">Periplasm</location>
    </subcellularLocation>
</comment>
<evidence type="ECO:0000256" key="2">
    <source>
        <dbReference type="ARBA" id="ARBA00005182"/>
    </source>
</evidence>
<organism evidence="8 9">
    <name type="scientific">Nocardioides faecalis</name>
    <dbReference type="NCBI Taxonomy" id="2803858"/>
    <lineage>
        <taxon>Bacteria</taxon>
        <taxon>Bacillati</taxon>
        <taxon>Actinomycetota</taxon>
        <taxon>Actinomycetes</taxon>
        <taxon>Propionibacteriales</taxon>
        <taxon>Nocardioidaceae</taxon>
        <taxon>Nocardioides</taxon>
    </lineage>
</organism>
<keyword evidence="9" id="KW-1185">Reference proteome</keyword>